<keyword evidence="5" id="KW-1185">Reference proteome</keyword>
<evidence type="ECO:0000313" key="4">
    <source>
        <dbReference type="EMBL" id="KAJ5090639.1"/>
    </source>
</evidence>
<evidence type="ECO:0000256" key="3">
    <source>
        <dbReference type="SAM" id="SignalP"/>
    </source>
</evidence>
<dbReference type="RefSeq" id="XP_056472620.1">
    <property type="nucleotide sequence ID" value="XM_056621814.1"/>
</dbReference>
<keyword evidence="2" id="KW-1133">Transmembrane helix</keyword>
<proteinExistence type="predicted"/>
<feature type="region of interest" description="Disordered" evidence="1">
    <location>
        <begin position="315"/>
        <end position="353"/>
    </location>
</feature>
<protein>
    <recommendedName>
        <fullName evidence="6">LPXTG-domain-containing protein</fullName>
    </recommendedName>
</protein>
<evidence type="ECO:0000256" key="1">
    <source>
        <dbReference type="SAM" id="MobiDB-lite"/>
    </source>
</evidence>
<accession>A0A9W9EZB0</accession>
<keyword evidence="3" id="KW-0732">Signal</keyword>
<dbReference type="Proteomes" id="UP001149074">
    <property type="component" value="Unassembled WGS sequence"/>
</dbReference>
<organism evidence="4 5">
    <name type="scientific">Penicillium argentinense</name>
    <dbReference type="NCBI Taxonomy" id="1131581"/>
    <lineage>
        <taxon>Eukaryota</taxon>
        <taxon>Fungi</taxon>
        <taxon>Dikarya</taxon>
        <taxon>Ascomycota</taxon>
        <taxon>Pezizomycotina</taxon>
        <taxon>Eurotiomycetes</taxon>
        <taxon>Eurotiomycetidae</taxon>
        <taxon>Eurotiales</taxon>
        <taxon>Aspergillaceae</taxon>
        <taxon>Penicillium</taxon>
    </lineage>
</organism>
<evidence type="ECO:0000313" key="5">
    <source>
        <dbReference type="Proteomes" id="UP001149074"/>
    </source>
</evidence>
<dbReference type="AlphaFoldDB" id="A0A9W9EZB0"/>
<dbReference type="EMBL" id="JAPQKI010000009">
    <property type="protein sequence ID" value="KAJ5090639.1"/>
    <property type="molecule type" value="Genomic_DNA"/>
</dbReference>
<comment type="caution">
    <text evidence="4">The sequence shown here is derived from an EMBL/GenBank/DDBJ whole genome shotgun (WGS) entry which is preliminary data.</text>
</comment>
<keyword evidence="2" id="KW-0812">Transmembrane</keyword>
<feature type="signal peptide" evidence="3">
    <location>
        <begin position="1"/>
        <end position="22"/>
    </location>
</feature>
<reference evidence="4" key="2">
    <citation type="journal article" date="2023" name="IMA Fungus">
        <title>Comparative genomic study of the Penicillium genus elucidates a diverse pangenome and 15 lateral gene transfer events.</title>
        <authorList>
            <person name="Petersen C."/>
            <person name="Sorensen T."/>
            <person name="Nielsen M.R."/>
            <person name="Sondergaard T.E."/>
            <person name="Sorensen J.L."/>
            <person name="Fitzpatrick D.A."/>
            <person name="Frisvad J.C."/>
            <person name="Nielsen K.L."/>
        </authorList>
    </citation>
    <scope>NUCLEOTIDE SEQUENCE</scope>
    <source>
        <strain evidence="4">IBT 30761</strain>
    </source>
</reference>
<gene>
    <name evidence="4" type="ORF">N7532_009323</name>
</gene>
<feature type="chain" id="PRO_5040963607" description="LPXTG-domain-containing protein" evidence="3">
    <location>
        <begin position="23"/>
        <end position="353"/>
    </location>
</feature>
<name>A0A9W9EZB0_9EURO</name>
<feature type="transmembrane region" description="Helical" evidence="2">
    <location>
        <begin position="220"/>
        <end position="246"/>
    </location>
</feature>
<sequence>MPGLFSRSATLALFLSAVPVSALRTTSGSPCADVCGSSNTTASEIACLDSQYNQTKGGAFEKCVSCQLESTYTDRTSGETDVNWGLYNLRYAVSSCIFGYPAQTSNLSSPCPVSCDGVRAAVETDLKNPSADNFNSWCGVSTFADNVVNSCEFCYNLTASQNQAQVYLANFLESIRYNCHFEAVTGSAFDIAPSRIFTSVLLPSSMSLTTSTSSSSGVNLGLVIALPVLGFVIILIGLGTCCFFFIRYRRKRTRRGRHQNHMWNVQQRSWAAEEMNAMGLGRGDGFGFVDYGRGHQAGYGYSDQYPLSDYTASMKGPGQEIREDEPMQSPPIPGAYSMHGGMQGFEPDQKRPL</sequence>
<evidence type="ECO:0000256" key="2">
    <source>
        <dbReference type="SAM" id="Phobius"/>
    </source>
</evidence>
<reference evidence="4" key="1">
    <citation type="submission" date="2022-11" db="EMBL/GenBank/DDBJ databases">
        <authorList>
            <person name="Petersen C."/>
        </authorList>
    </citation>
    <scope>NUCLEOTIDE SEQUENCE</scope>
    <source>
        <strain evidence="4">IBT 30761</strain>
    </source>
</reference>
<dbReference type="GeneID" id="81360793"/>
<evidence type="ECO:0008006" key="6">
    <source>
        <dbReference type="Google" id="ProtNLM"/>
    </source>
</evidence>
<keyword evidence="2" id="KW-0472">Membrane</keyword>
<dbReference type="OrthoDB" id="5426678at2759"/>